<dbReference type="AlphaFoldDB" id="X1F548"/>
<reference evidence="8" key="1">
    <citation type="journal article" date="2014" name="Front. Microbiol.">
        <title>High frequency of phylogenetically diverse reductive dehalogenase-homologous genes in deep subseafloor sedimentary metagenomes.</title>
        <authorList>
            <person name="Kawai M."/>
            <person name="Futagami T."/>
            <person name="Toyoda A."/>
            <person name="Takaki Y."/>
            <person name="Nishi S."/>
            <person name="Hori S."/>
            <person name="Arai W."/>
            <person name="Tsubouchi T."/>
            <person name="Morono Y."/>
            <person name="Uchiyama I."/>
            <person name="Ito T."/>
            <person name="Fujiyama A."/>
            <person name="Inagaki F."/>
            <person name="Takami H."/>
        </authorList>
    </citation>
    <scope>NUCLEOTIDE SEQUENCE</scope>
    <source>
        <strain evidence="8">Expedition CK06-06</strain>
    </source>
</reference>
<dbReference type="InterPro" id="IPR000731">
    <property type="entry name" value="SSD"/>
</dbReference>
<dbReference type="PROSITE" id="PS50156">
    <property type="entry name" value="SSD"/>
    <property type="match status" value="1"/>
</dbReference>
<dbReference type="SUPFAM" id="SSF82866">
    <property type="entry name" value="Multidrug efflux transporter AcrB transmembrane domain"/>
    <property type="match status" value="2"/>
</dbReference>
<dbReference type="InterPro" id="IPR050545">
    <property type="entry name" value="Mycobact_MmpL"/>
</dbReference>
<feature type="transmembrane region" description="Helical" evidence="6">
    <location>
        <begin position="39"/>
        <end position="57"/>
    </location>
</feature>
<proteinExistence type="predicted"/>
<keyword evidence="2" id="KW-1003">Cell membrane</keyword>
<feature type="transmembrane region" description="Helical" evidence="6">
    <location>
        <begin position="116"/>
        <end position="138"/>
    </location>
</feature>
<name>X1F548_9ZZZZ</name>
<accession>X1F548</accession>
<organism evidence="8">
    <name type="scientific">marine sediment metagenome</name>
    <dbReference type="NCBI Taxonomy" id="412755"/>
    <lineage>
        <taxon>unclassified sequences</taxon>
        <taxon>metagenomes</taxon>
        <taxon>ecological metagenomes</taxon>
    </lineage>
</organism>
<dbReference type="PANTHER" id="PTHR33406">
    <property type="entry name" value="MEMBRANE PROTEIN MJ1562-RELATED"/>
    <property type="match status" value="1"/>
</dbReference>
<evidence type="ECO:0000313" key="8">
    <source>
        <dbReference type="EMBL" id="GAH40771.1"/>
    </source>
</evidence>
<evidence type="ECO:0000256" key="6">
    <source>
        <dbReference type="SAM" id="Phobius"/>
    </source>
</evidence>
<evidence type="ECO:0000259" key="7">
    <source>
        <dbReference type="PROSITE" id="PS50156"/>
    </source>
</evidence>
<feature type="transmembrane region" description="Helical" evidence="6">
    <location>
        <begin position="84"/>
        <end position="104"/>
    </location>
</feature>
<dbReference type="Gene3D" id="1.20.1640.10">
    <property type="entry name" value="Multidrug efflux transporter AcrB transmembrane domain"/>
    <property type="match status" value="1"/>
</dbReference>
<evidence type="ECO:0000256" key="5">
    <source>
        <dbReference type="ARBA" id="ARBA00023136"/>
    </source>
</evidence>
<keyword evidence="3 6" id="KW-0812">Transmembrane</keyword>
<feature type="transmembrane region" description="Helical" evidence="6">
    <location>
        <begin position="386"/>
        <end position="407"/>
    </location>
</feature>
<dbReference type="Pfam" id="PF03176">
    <property type="entry name" value="MMPL"/>
    <property type="match status" value="1"/>
</dbReference>
<feature type="transmembrane region" description="Helical" evidence="6">
    <location>
        <begin position="175"/>
        <end position="195"/>
    </location>
</feature>
<feature type="domain" description="SSD" evidence="7">
    <location>
        <begin position="13"/>
        <end position="138"/>
    </location>
</feature>
<evidence type="ECO:0000256" key="1">
    <source>
        <dbReference type="ARBA" id="ARBA00004651"/>
    </source>
</evidence>
<comment type="subcellular location">
    <subcellularLocation>
        <location evidence="1">Cell membrane</location>
        <topology evidence="1">Multi-pass membrane protein</topology>
    </subcellularLocation>
</comment>
<dbReference type="PANTHER" id="PTHR33406:SF13">
    <property type="entry name" value="MEMBRANE PROTEIN YDFJ"/>
    <property type="match status" value="1"/>
</dbReference>
<sequence>MILLGIFRVRWRLLSLLMVGISALWTFGLMGYFSVPLTMATMAVLPILIGLGIDYSIQFHNRYQEELTRSKSVGDAIINSMSRILPTVSIALLATMIGFITLYISEVPMIRDFGMMLAVGIVLSYVAGLFLLHSIVYLGDRRVPIKRLSEAALKASGRIERVLSRIAKLAVSNTLPIFLIALVFAIAGGVVDHWLPTNTDYEELMPQDIVELIELRELREIVGSGGEIRFMIEADDVTSPAVLGWLKEYQDEALALHPELISVSSPASLVSEATGGVIPAEQQIEGILANTPPLYLNQVLSSDHRMASVSFGIKYISLEETHDLLQLMKDNAQPPTGVHISPVGSLAFGASMMDAMVGTRFTMNLICLGAVLVVLLVVYRRFGSTIFTIISAGAVIAWSSLDMYLIGIPLSPLTAVMGV</sequence>
<keyword evidence="4 6" id="KW-1133">Transmembrane helix</keyword>
<feature type="transmembrane region" description="Helical" evidence="6">
    <location>
        <begin position="361"/>
        <end position="379"/>
    </location>
</feature>
<evidence type="ECO:0000256" key="4">
    <source>
        <dbReference type="ARBA" id="ARBA00022989"/>
    </source>
</evidence>
<gene>
    <name evidence="8" type="ORF">S03H2_13929</name>
</gene>
<feature type="transmembrane region" description="Helical" evidence="6">
    <location>
        <begin position="12"/>
        <end position="33"/>
    </location>
</feature>
<keyword evidence="5 6" id="KW-0472">Membrane</keyword>
<protein>
    <recommendedName>
        <fullName evidence="7">SSD domain-containing protein</fullName>
    </recommendedName>
</protein>
<dbReference type="EMBL" id="BARU01007063">
    <property type="protein sequence ID" value="GAH40771.1"/>
    <property type="molecule type" value="Genomic_DNA"/>
</dbReference>
<evidence type="ECO:0000256" key="2">
    <source>
        <dbReference type="ARBA" id="ARBA00022475"/>
    </source>
</evidence>
<feature type="non-terminal residue" evidence="8">
    <location>
        <position position="419"/>
    </location>
</feature>
<dbReference type="GO" id="GO:0005886">
    <property type="term" value="C:plasma membrane"/>
    <property type="evidence" value="ECO:0007669"/>
    <property type="project" value="UniProtKB-SubCell"/>
</dbReference>
<dbReference type="InterPro" id="IPR004869">
    <property type="entry name" value="MMPL_dom"/>
</dbReference>
<comment type="caution">
    <text evidence="8">The sequence shown here is derived from an EMBL/GenBank/DDBJ whole genome shotgun (WGS) entry which is preliminary data.</text>
</comment>
<evidence type="ECO:0000256" key="3">
    <source>
        <dbReference type="ARBA" id="ARBA00022692"/>
    </source>
</evidence>